<dbReference type="RefSeq" id="XP_028297668.1">
    <property type="nucleotide sequence ID" value="XM_028441867.1"/>
</dbReference>
<dbReference type="InterPro" id="IPR052112">
    <property type="entry name" value="EGFR_SigReg_Kinase"/>
</dbReference>
<name>A0A8C5G570_GOUWI</name>
<evidence type="ECO:0000313" key="2">
    <source>
        <dbReference type="Ensembl" id="ENSGWIP00000015080.1"/>
    </source>
</evidence>
<keyword evidence="3" id="KW-1185">Reference proteome</keyword>
<reference evidence="2" key="2">
    <citation type="submission" date="2025-09" db="UniProtKB">
        <authorList>
            <consortium name="Ensembl"/>
        </authorList>
    </citation>
    <scope>IDENTIFICATION</scope>
</reference>
<dbReference type="Ensembl" id="ENSGWIT00000016642.1">
    <property type="protein sequence ID" value="ENSGWIP00000015080.1"/>
    <property type="gene ID" value="ENSGWIG00000008452.1"/>
</dbReference>
<dbReference type="AlphaFoldDB" id="A0A8C5G570"/>
<dbReference type="PANTHER" id="PTHR14254">
    <property type="entry name" value="GENE 33 POLYPEPTIDE"/>
    <property type="match status" value="1"/>
</dbReference>
<organism evidence="2 3">
    <name type="scientific">Gouania willdenowi</name>
    <name type="common">Blunt-snouted clingfish</name>
    <name type="synonym">Lepadogaster willdenowi</name>
    <dbReference type="NCBI Taxonomy" id="441366"/>
    <lineage>
        <taxon>Eukaryota</taxon>
        <taxon>Metazoa</taxon>
        <taxon>Chordata</taxon>
        <taxon>Craniata</taxon>
        <taxon>Vertebrata</taxon>
        <taxon>Euteleostomi</taxon>
        <taxon>Actinopterygii</taxon>
        <taxon>Neopterygii</taxon>
        <taxon>Teleostei</taxon>
        <taxon>Neoteleostei</taxon>
        <taxon>Acanthomorphata</taxon>
        <taxon>Ovalentaria</taxon>
        <taxon>Blenniimorphae</taxon>
        <taxon>Blenniiformes</taxon>
        <taxon>Gobiesocoidei</taxon>
        <taxon>Gobiesocidae</taxon>
        <taxon>Gobiesocinae</taxon>
        <taxon>Gouania</taxon>
    </lineage>
</organism>
<protein>
    <submittedName>
        <fullName evidence="2">ERBB receptor feedback inhibitor 1-like</fullName>
    </submittedName>
</protein>
<feature type="region of interest" description="Disordered" evidence="1">
    <location>
        <begin position="195"/>
        <end position="254"/>
    </location>
</feature>
<dbReference type="Proteomes" id="UP000694680">
    <property type="component" value="Unassembled WGS sequence"/>
</dbReference>
<dbReference type="RefSeq" id="XP_028297667.1">
    <property type="nucleotide sequence ID" value="XM_028441866.1"/>
</dbReference>
<reference evidence="2" key="1">
    <citation type="submission" date="2025-08" db="UniProtKB">
        <authorList>
            <consortium name="Ensembl"/>
        </authorList>
    </citation>
    <scope>IDENTIFICATION</scope>
</reference>
<gene>
    <name evidence="2" type="primary">LOC114459686</name>
</gene>
<dbReference type="OrthoDB" id="8878717at2759"/>
<feature type="compositionally biased region" description="Pro residues" evidence="1">
    <location>
        <begin position="240"/>
        <end position="254"/>
    </location>
</feature>
<accession>A0A8C5G570</accession>
<proteinExistence type="predicted"/>
<evidence type="ECO:0000313" key="3">
    <source>
        <dbReference type="Proteomes" id="UP000694680"/>
    </source>
</evidence>
<dbReference type="GO" id="GO:0042059">
    <property type="term" value="P:negative regulation of epidermal growth factor receptor signaling pathway"/>
    <property type="evidence" value="ECO:0007669"/>
    <property type="project" value="TreeGrafter"/>
</dbReference>
<feature type="compositionally biased region" description="Polar residues" evidence="1">
    <location>
        <begin position="227"/>
        <end position="236"/>
    </location>
</feature>
<dbReference type="GO" id="GO:0045616">
    <property type="term" value="P:regulation of keratinocyte differentiation"/>
    <property type="evidence" value="ECO:0007669"/>
    <property type="project" value="TreeGrafter"/>
</dbReference>
<sequence length="354" mass="39700">MQGFFYNMAASQNNHWEDDDLNRVCFGLSVDMEQNMKELQKDSNSNISLAHPSFNTDTYHLLSDNTATSEGDQVVPSSHKCKFFGSHQKLLRQLQPLPLSDFKDLLSDEAADCEVEFFTSDRQHLLPKNCPKAICMSSKQENGQVNYAFQERSMKTRMGIIASSWPSTDDKIVGRESHFGANIWTLSYHSKSCPSPASPPHSRGLDCNTDKPQVPPRIPISPKPSSLLNTSSTSIENRPPKIPPRVPLVPPCPSRTPSPKSLPIYINGVMPATQSFAANPKYVSKALQRQQNERLVLQTQPTPCILPILKDGRQASATHYILLPPERTQHSDRKEKLLSDPIINENISTEQRRL</sequence>
<evidence type="ECO:0000256" key="1">
    <source>
        <dbReference type="SAM" id="MobiDB-lite"/>
    </source>
</evidence>
<feature type="compositionally biased region" description="Pro residues" evidence="1">
    <location>
        <begin position="213"/>
        <end position="222"/>
    </location>
</feature>
<dbReference type="RefSeq" id="XP_028297666.1">
    <property type="nucleotide sequence ID" value="XM_028441865.1"/>
</dbReference>
<dbReference type="PANTHER" id="PTHR14254:SF5">
    <property type="entry name" value="ERBB RECEPTOR FEEDBACK INHIBITOR 1"/>
    <property type="match status" value="1"/>
</dbReference>
<dbReference type="GeneID" id="114459686"/>